<feature type="compositionally biased region" description="Low complexity" evidence="1">
    <location>
        <begin position="98"/>
        <end position="116"/>
    </location>
</feature>
<evidence type="ECO:0000313" key="2">
    <source>
        <dbReference type="EMBL" id="SEO28048.1"/>
    </source>
</evidence>
<name>A0A1H8NF01_9RHOB</name>
<protein>
    <submittedName>
        <fullName evidence="2">Uncharacterized protein</fullName>
    </submittedName>
</protein>
<feature type="region of interest" description="Disordered" evidence="1">
    <location>
        <begin position="75"/>
        <end position="116"/>
    </location>
</feature>
<accession>A0A1H8NF01</accession>
<evidence type="ECO:0000256" key="1">
    <source>
        <dbReference type="SAM" id="MobiDB-lite"/>
    </source>
</evidence>
<dbReference type="Proteomes" id="UP000199054">
    <property type="component" value="Unassembled WGS sequence"/>
</dbReference>
<feature type="region of interest" description="Disordered" evidence="1">
    <location>
        <begin position="1"/>
        <end position="27"/>
    </location>
</feature>
<keyword evidence="3" id="KW-1185">Reference proteome</keyword>
<dbReference type="EMBL" id="FODE01000058">
    <property type="protein sequence ID" value="SEO28048.1"/>
    <property type="molecule type" value="Genomic_DNA"/>
</dbReference>
<dbReference type="OrthoDB" id="7880944at2"/>
<dbReference type="AlphaFoldDB" id="A0A1H8NF01"/>
<feature type="compositionally biased region" description="Basic and acidic residues" evidence="1">
    <location>
        <begin position="75"/>
        <end position="90"/>
    </location>
</feature>
<dbReference type="RefSeq" id="WP_090617397.1">
    <property type="nucleotide sequence ID" value="NZ_CP067124.1"/>
</dbReference>
<organism evidence="2 3">
    <name type="scientific">Paracoccus alcaliphilus</name>
    <dbReference type="NCBI Taxonomy" id="34002"/>
    <lineage>
        <taxon>Bacteria</taxon>
        <taxon>Pseudomonadati</taxon>
        <taxon>Pseudomonadota</taxon>
        <taxon>Alphaproteobacteria</taxon>
        <taxon>Rhodobacterales</taxon>
        <taxon>Paracoccaceae</taxon>
        <taxon>Paracoccus</taxon>
    </lineage>
</organism>
<proteinExistence type="predicted"/>
<reference evidence="2 3" key="1">
    <citation type="submission" date="2016-10" db="EMBL/GenBank/DDBJ databases">
        <authorList>
            <person name="de Groot N.N."/>
        </authorList>
    </citation>
    <scope>NUCLEOTIDE SEQUENCE [LARGE SCALE GENOMIC DNA]</scope>
    <source>
        <strain evidence="2 3">DSM 8512</strain>
    </source>
</reference>
<evidence type="ECO:0000313" key="3">
    <source>
        <dbReference type="Proteomes" id="UP000199054"/>
    </source>
</evidence>
<gene>
    <name evidence="2" type="ORF">SAMN04489859_105813</name>
</gene>
<sequence>MSKQQINMDQVERLRASLSEAPPKPKDGYMVREVVGELAPLLLDMRKKGHNLVDIAAYFVQHDIIVSASTLGSYLRDHDRKGSTQKERPQNARRRSAKAAPVPLVAEPEAQALPPG</sequence>